<evidence type="ECO:0000313" key="2">
    <source>
        <dbReference type="EMBL" id="CAE0043754.1"/>
    </source>
</evidence>
<sequence>MSLREPRGRLLRRILDIQEYDFHTEHRSGVSPIMAMADALSRAYDLEGDDAHGESVAVVVDEDPGWDLHDNAEIQTEQVRDLGEMEKFVDDEDDQYAISEEGLIFKMVNEGPLNLKASVALSCASAIEPHQLRLRWHLTQESSQPSPKKSPVYTDLKTLYENP</sequence>
<feature type="region of interest" description="Disordered" evidence="1">
    <location>
        <begin position="138"/>
        <end position="163"/>
    </location>
</feature>
<reference evidence="2" key="1">
    <citation type="submission" date="2021-01" db="EMBL/GenBank/DDBJ databases">
        <authorList>
            <person name="Corre E."/>
            <person name="Pelletier E."/>
            <person name="Niang G."/>
            <person name="Scheremetjew M."/>
            <person name="Finn R."/>
            <person name="Kale V."/>
            <person name="Holt S."/>
            <person name="Cochrane G."/>
            <person name="Meng A."/>
            <person name="Brown T."/>
            <person name="Cohen L."/>
        </authorList>
    </citation>
    <scope>NUCLEOTIDE SEQUENCE</scope>
    <source>
        <strain evidence="2">CCMP 769</strain>
    </source>
</reference>
<name>A0A7S2ZL73_9RHOD</name>
<accession>A0A7S2ZL73</accession>
<dbReference type="AlphaFoldDB" id="A0A7S2ZL73"/>
<feature type="compositionally biased region" description="Low complexity" evidence="1">
    <location>
        <begin position="142"/>
        <end position="151"/>
    </location>
</feature>
<evidence type="ECO:0000256" key="1">
    <source>
        <dbReference type="SAM" id="MobiDB-lite"/>
    </source>
</evidence>
<dbReference type="EMBL" id="HBHW01015322">
    <property type="protein sequence ID" value="CAE0043754.1"/>
    <property type="molecule type" value="Transcribed_RNA"/>
</dbReference>
<organism evidence="2">
    <name type="scientific">Rhodosorus marinus</name>
    <dbReference type="NCBI Taxonomy" id="101924"/>
    <lineage>
        <taxon>Eukaryota</taxon>
        <taxon>Rhodophyta</taxon>
        <taxon>Stylonematophyceae</taxon>
        <taxon>Stylonematales</taxon>
        <taxon>Stylonemataceae</taxon>
        <taxon>Rhodosorus</taxon>
    </lineage>
</organism>
<gene>
    <name evidence="2" type="ORF">RMAR00112_LOCUS11729</name>
</gene>
<proteinExistence type="predicted"/>
<protein>
    <submittedName>
        <fullName evidence="2">Uncharacterized protein</fullName>
    </submittedName>
</protein>